<sequence length="99" mass="11601">MCDRDLEELRDDYSDSMGRWSLDGPVSLHTYVKIYTDWANFYLERSPRHKRLIQDLQQDIQDGVLLADIVEAVTNERLRDIKTKPKNAAQMVSVNPYND</sequence>
<protein>
    <recommendedName>
        <fullName evidence="1">Calponin-homology (CH) domain-containing protein</fullName>
    </recommendedName>
</protein>
<gene>
    <name evidence="2" type="ORF">BV898_03630</name>
</gene>
<comment type="caution">
    <text evidence="2">The sequence shown here is derived from an EMBL/GenBank/DDBJ whole genome shotgun (WGS) entry which is preliminary data.</text>
</comment>
<dbReference type="EMBL" id="MTYJ01000017">
    <property type="protein sequence ID" value="OQV22457.1"/>
    <property type="molecule type" value="Genomic_DNA"/>
</dbReference>
<keyword evidence="3" id="KW-1185">Reference proteome</keyword>
<name>A0A1W0X4H5_HYPEX</name>
<evidence type="ECO:0000313" key="3">
    <source>
        <dbReference type="Proteomes" id="UP000192578"/>
    </source>
</evidence>
<evidence type="ECO:0000313" key="2">
    <source>
        <dbReference type="EMBL" id="OQV22457.1"/>
    </source>
</evidence>
<dbReference type="AlphaFoldDB" id="A0A1W0X4H5"/>
<reference evidence="3" key="1">
    <citation type="submission" date="2017-01" db="EMBL/GenBank/DDBJ databases">
        <title>Comparative genomics of anhydrobiosis in the tardigrade Hypsibius dujardini.</title>
        <authorList>
            <person name="Yoshida Y."/>
            <person name="Koutsovoulos G."/>
            <person name="Laetsch D."/>
            <person name="Stevens L."/>
            <person name="Kumar S."/>
            <person name="Horikawa D."/>
            <person name="Ishino K."/>
            <person name="Komine S."/>
            <person name="Tomita M."/>
            <person name="Blaxter M."/>
            <person name="Arakawa K."/>
        </authorList>
    </citation>
    <scope>NUCLEOTIDE SEQUENCE [LARGE SCALE GENOMIC DNA]</scope>
    <source>
        <strain evidence="3">Z151</strain>
    </source>
</reference>
<dbReference type="PROSITE" id="PS50021">
    <property type="entry name" value="CH"/>
    <property type="match status" value="1"/>
</dbReference>
<dbReference type="InterPro" id="IPR036872">
    <property type="entry name" value="CH_dom_sf"/>
</dbReference>
<evidence type="ECO:0000259" key="1">
    <source>
        <dbReference type="PROSITE" id="PS50021"/>
    </source>
</evidence>
<organism evidence="2 3">
    <name type="scientific">Hypsibius exemplaris</name>
    <name type="common">Freshwater tardigrade</name>
    <dbReference type="NCBI Taxonomy" id="2072580"/>
    <lineage>
        <taxon>Eukaryota</taxon>
        <taxon>Metazoa</taxon>
        <taxon>Ecdysozoa</taxon>
        <taxon>Tardigrada</taxon>
        <taxon>Eutardigrada</taxon>
        <taxon>Parachela</taxon>
        <taxon>Hypsibioidea</taxon>
        <taxon>Hypsibiidae</taxon>
        <taxon>Hypsibius</taxon>
    </lineage>
</organism>
<dbReference type="Gene3D" id="1.10.418.10">
    <property type="entry name" value="Calponin-like domain"/>
    <property type="match status" value="1"/>
</dbReference>
<dbReference type="SUPFAM" id="SSF47576">
    <property type="entry name" value="Calponin-homology domain, CH-domain"/>
    <property type="match status" value="1"/>
</dbReference>
<proteinExistence type="predicted"/>
<feature type="domain" description="Calponin-homology (CH)" evidence="1">
    <location>
        <begin position="29"/>
        <end position="99"/>
    </location>
</feature>
<dbReference type="OrthoDB" id="2161974at2759"/>
<dbReference type="Proteomes" id="UP000192578">
    <property type="component" value="Unassembled WGS sequence"/>
</dbReference>
<accession>A0A1W0X4H5</accession>
<dbReference type="InterPro" id="IPR001715">
    <property type="entry name" value="CH_dom"/>
</dbReference>
<dbReference type="Pfam" id="PF00307">
    <property type="entry name" value="CH"/>
    <property type="match status" value="1"/>
</dbReference>